<evidence type="ECO:0000256" key="20">
    <source>
        <dbReference type="ARBA" id="ARBA00023315"/>
    </source>
</evidence>
<evidence type="ECO:0000259" key="25">
    <source>
        <dbReference type="Pfam" id="PF03399"/>
    </source>
</evidence>
<evidence type="ECO:0000256" key="21">
    <source>
        <dbReference type="ARBA" id="ARBA00038443"/>
    </source>
</evidence>
<gene>
    <name evidence="27" type="primary">LOC110199915</name>
</gene>
<evidence type="ECO:0000256" key="23">
    <source>
        <dbReference type="ARBA" id="ARBA00055631"/>
    </source>
</evidence>
<protein>
    <recommendedName>
        <fullName evidence="24">Germinal-center associated nuclear protein</fullName>
        <ecNumber evidence="5">2.3.1.48</ecNumber>
    </recommendedName>
</protein>
<keyword evidence="12" id="KW-0509">mRNA transport</keyword>
<dbReference type="GO" id="GO:0005737">
    <property type="term" value="C:cytoplasm"/>
    <property type="evidence" value="ECO:0007669"/>
    <property type="project" value="UniProtKB-SubCell"/>
</dbReference>
<dbReference type="GO" id="GO:0070390">
    <property type="term" value="C:transcription export complex 2"/>
    <property type="evidence" value="ECO:0007669"/>
    <property type="project" value="TreeGrafter"/>
</dbReference>
<dbReference type="GeneID" id="110199915"/>
<organism evidence="26 27">
    <name type="scientific">Phascolarctos cinereus</name>
    <name type="common">Koala</name>
    <dbReference type="NCBI Taxonomy" id="38626"/>
    <lineage>
        <taxon>Eukaryota</taxon>
        <taxon>Metazoa</taxon>
        <taxon>Chordata</taxon>
        <taxon>Craniata</taxon>
        <taxon>Vertebrata</taxon>
        <taxon>Euteleostomi</taxon>
        <taxon>Mammalia</taxon>
        <taxon>Metatheria</taxon>
        <taxon>Diprotodontia</taxon>
        <taxon>Phascolarctidae</taxon>
        <taxon>Phascolarctos</taxon>
    </lineage>
</organism>
<proteinExistence type="inferred from homology"/>
<dbReference type="GO" id="GO:0005643">
    <property type="term" value="C:nuclear pore"/>
    <property type="evidence" value="ECO:0007669"/>
    <property type="project" value="UniProtKB-SubCell"/>
</dbReference>
<dbReference type="FunFam" id="1.25.40.990:FF:000003">
    <property type="entry name" value="germinal-center associated nuclear protein isoform X2"/>
    <property type="match status" value="1"/>
</dbReference>
<dbReference type="Gene3D" id="1.25.40.990">
    <property type="match status" value="1"/>
</dbReference>
<comment type="catalytic activity">
    <reaction evidence="22">
        <text>L-lysyl-[histone] + acetyl-CoA = N(6)-acetyl-L-lysyl-[histone] + CoA + H(+)</text>
        <dbReference type="Rhea" id="RHEA:21992"/>
        <dbReference type="Rhea" id="RHEA-COMP:9845"/>
        <dbReference type="Rhea" id="RHEA-COMP:11338"/>
        <dbReference type="ChEBI" id="CHEBI:15378"/>
        <dbReference type="ChEBI" id="CHEBI:29969"/>
        <dbReference type="ChEBI" id="CHEBI:57287"/>
        <dbReference type="ChEBI" id="CHEBI:57288"/>
        <dbReference type="ChEBI" id="CHEBI:61930"/>
        <dbReference type="EC" id="2.3.1.48"/>
    </reaction>
    <physiologicalReaction direction="left-to-right" evidence="22">
        <dbReference type="Rhea" id="RHEA:21993"/>
    </physiologicalReaction>
</comment>
<evidence type="ECO:0000256" key="12">
    <source>
        <dbReference type="ARBA" id="ARBA00022816"/>
    </source>
</evidence>
<name>A0A6P5J8G5_PHACI</name>
<keyword evidence="17" id="KW-0175">Coiled coil</keyword>
<evidence type="ECO:0000256" key="18">
    <source>
        <dbReference type="ARBA" id="ARBA00023132"/>
    </source>
</evidence>
<dbReference type="GO" id="GO:0061733">
    <property type="term" value="F:protein-lysine-acetyltransferase activity"/>
    <property type="evidence" value="ECO:0007669"/>
    <property type="project" value="UniProtKB-EC"/>
</dbReference>
<dbReference type="InParanoid" id="A0A6P5J8G5"/>
<evidence type="ECO:0000256" key="13">
    <source>
        <dbReference type="ARBA" id="ARBA00022859"/>
    </source>
</evidence>
<keyword evidence="16" id="KW-0811">Translocation</keyword>
<dbReference type="InterPro" id="IPR045107">
    <property type="entry name" value="SAC3/GANP/THP3"/>
</dbReference>
<keyword evidence="10" id="KW-0597">Phosphoprotein</keyword>
<dbReference type="Pfam" id="PF03399">
    <property type="entry name" value="SAC3_GANP"/>
    <property type="match status" value="1"/>
</dbReference>
<evidence type="ECO:0000256" key="5">
    <source>
        <dbReference type="ARBA" id="ARBA00013184"/>
    </source>
</evidence>
<dbReference type="PANTHER" id="PTHR12436">
    <property type="entry name" value="80 KDA MCM3-ASSOCIATED PROTEIN"/>
    <property type="match status" value="1"/>
</dbReference>
<evidence type="ECO:0000256" key="16">
    <source>
        <dbReference type="ARBA" id="ARBA00023010"/>
    </source>
</evidence>
<keyword evidence="14" id="KW-0653">Protein transport</keyword>
<evidence type="ECO:0000256" key="9">
    <source>
        <dbReference type="ARBA" id="ARBA00022490"/>
    </source>
</evidence>
<evidence type="ECO:0000256" key="17">
    <source>
        <dbReference type="ARBA" id="ARBA00023054"/>
    </source>
</evidence>
<evidence type="ECO:0000256" key="8">
    <source>
        <dbReference type="ARBA" id="ARBA00022481"/>
    </source>
</evidence>
<evidence type="ECO:0000256" key="3">
    <source>
        <dbReference type="ARBA" id="ARBA00004567"/>
    </source>
</evidence>
<sequence length="530" mass="60005">MAGRGGQQKRRMVFEATEMLCTLPSAAQKKNMASLSRGDRLLQEDQKRIVALEKAEALTGTCPDICPEKERYPREIQSQLSPSEMLPGTDKVDHPAAIKECSRSSAGLEELLPHDLRPLAVLNMTMGYLVTHILDQEERNYQDWYSFVWSRTRGIRKDILQQHLHDPQTVSLMEKCARFHIHCAHHLCEEPISSFDAPTNKAQITKCLFALKEMYLDLASEGKSSRREAEFQASAILLALDQGDVLRQVRQLQPQVRNAPEVKFALQAFTALDSNNYVRFFKLVREASYLNACLLHGYFSQARGNALRAMTATHTVSSQKTTGFPMDRVVGWLLFNDSREAVSFMHHNGLHVSEGYVELNRQALMEPKQPFRPKRSIFILEKLTTSVGEVVNGEMLPAAPQHIPENSFSPGGEYIGDRAEMVIASCWKSTHVDMADNGMNQHLGKLTLVSPSRQRTEKRFLDPQESVSAASFSFLPFMDLELPIIKRQHVFPRLLLQGSAGSLLIFQHLDRQMAPAYFKASDTLFFNQRE</sequence>
<dbReference type="InterPro" id="IPR005062">
    <property type="entry name" value="SAC3/GANP/THP3_conserved"/>
</dbReference>
<feature type="domain" description="SAC3/GANP/THP3 conserved" evidence="25">
    <location>
        <begin position="66"/>
        <end position="353"/>
    </location>
</feature>
<keyword evidence="13" id="KW-0391">Immunity</keyword>
<dbReference type="GO" id="GO:0005654">
    <property type="term" value="C:nucleoplasm"/>
    <property type="evidence" value="ECO:0007669"/>
    <property type="project" value="UniProtKB-SubCell"/>
</dbReference>
<dbReference type="EC" id="2.3.1.48" evidence="5"/>
<dbReference type="PANTHER" id="PTHR12436:SF3">
    <property type="entry name" value="GERMINAL-CENTER ASSOCIATED NUCLEAR PROTEIN"/>
    <property type="match status" value="1"/>
</dbReference>
<dbReference type="KEGG" id="pcw:110199915"/>
<keyword evidence="18" id="KW-0906">Nuclear pore complex</keyword>
<dbReference type="GO" id="GO:0002376">
    <property type="term" value="P:immune system process"/>
    <property type="evidence" value="ECO:0007669"/>
    <property type="project" value="UniProtKB-KW"/>
</dbReference>
<evidence type="ECO:0000256" key="7">
    <source>
        <dbReference type="ARBA" id="ARBA00022454"/>
    </source>
</evidence>
<keyword evidence="9" id="KW-0963">Cytoplasm</keyword>
<evidence type="ECO:0000256" key="10">
    <source>
        <dbReference type="ARBA" id="ARBA00022553"/>
    </source>
</evidence>
<evidence type="ECO:0000256" key="14">
    <source>
        <dbReference type="ARBA" id="ARBA00022927"/>
    </source>
</evidence>
<evidence type="ECO:0000256" key="6">
    <source>
        <dbReference type="ARBA" id="ARBA00022448"/>
    </source>
</evidence>
<dbReference type="Proteomes" id="UP000515140">
    <property type="component" value="Unplaced"/>
</dbReference>
<dbReference type="GO" id="GO:0006406">
    <property type="term" value="P:mRNA export from nucleus"/>
    <property type="evidence" value="ECO:0007669"/>
    <property type="project" value="TreeGrafter"/>
</dbReference>
<keyword evidence="26" id="KW-1185">Reference proteome</keyword>
<keyword evidence="20" id="KW-0012">Acyltransferase</keyword>
<evidence type="ECO:0000256" key="22">
    <source>
        <dbReference type="ARBA" id="ARBA00048940"/>
    </source>
</evidence>
<dbReference type="RefSeq" id="XP_020830602.1">
    <property type="nucleotide sequence ID" value="XM_020974943.1"/>
</dbReference>
<evidence type="ECO:0000256" key="2">
    <source>
        <dbReference type="ARBA" id="ARBA00004496"/>
    </source>
</evidence>
<evidence type="ECO:0000256" key="19">
    <source>
        <dbReference type="ARBA" id="ARBA00023242"/>
    </source>
</evidence>
<keyword evidence="8" id="KW-0488">Methylation</keyword>
<evidence type="ECO:0000256" key="4">
    <source>
        <dbReference type="ARBA" id="ARBA00004642"/>
    </source>
</evidence>
<evidence type="ECO:0000313" key="27">
    <source>
        <dbReference type="RefSeq" id="XP_020830602.1"/>
    </source>
</evidence>
<keyword evidence="7" id="KW-0158">Chromosome</keyword>
<dbReference type="GO" id="GO:0015031">
    <property type="term" value="P:protein transport"/>
    <property type="evidence" value="ECO:0007669"/>
    <property type="project" value="UniProtKB-KW"/>
</dbReference>
<evidence type="ECO:0000256" key="24">
    <source>
        <dbReference type="ARBA" id="ARBA00069544"/>
    </source>
</evidence>
<keyword evidence="11" id="KW-0808">Transferase</keyword>
<keyword evidence="6" id="KW-0813">Transport</keyword>
<comment type="subcellular location">
    <subcellularLocation>
        <location evidence="1">Chromosome</location>
    </subcellularLocation>
    <subcellularLocation>
        <location evidence="2">Cytoplasm</location>
    </subcellularLocation>
    <subcellularLocation>
        <location evidence="3">Nucleus</location>
        <location evidence="3">Nuclear pore complex</location>
    </subcellularLocation>
    <subcellularLocation>
        <location evidence="4">Nucleus</location>
        <location evidence="4">Nucleoplasm</location>
    </subcellularLocation>
</comment>
<reference evidence="27" key="1">
    <citation type="submission" date="2025-08" db="UniProtKB">
        <authorList>
            <consortium name="RefSeq"/>
        </authorList>
    </citation>
    <scope>IDENTIFICATION</scope>
    <source>
        <tissue evidence="27">Spleen</tissue>
    </source>
</reference>
<comment type="function">
    <text evidence="23">As a component of the TREX-2 complex, involved in the export of mRNAs to the cytoplasm through the nuclear pores. Through the acetylation of histones, affects the assembly of nucleosomes at immunoglobulin variable region genes and promotes the recruitment and positioning of transcription complex to favor DNA cytosine deaminase AICDA/AID targeting, hence promoting somatic hypermutations.</text>
</comment>
<comment type="similarity">
    <text evidence="21">Belongs to the SAC3 family.</text>
</comment>
<evidence type="ECO:0000256" key="1">
    <source>
        <dbReference type="ARBA" id="ARBA00004286"/>
    </source>
</evidence>
<keyword evidence="15" id="KW-0007">Acetylation</keyword>
<accession>A0A6P5J8G5</accession>
<dbReference type="AlphaFoldDB" id="A0A6P5J8G5"/>
<evidence type="ECO:0000256" key="11">
    <source>
        <dbReference type="ARBA" id="ARBA00022679"/>
    </source>
</evidence>
<dbReference type="GO" id="GO:0005694">
    <property type="term" value="C:chromosome"/>
    <property type="evidence" value="ECO:0007669"/>
    <property type="project" value="UniProtKB-SubCell"/>
</dbReference>
<evidence type="ECO:0000256" key="15">
    <source>
        <dbReference type="ARBA" id="ARBA00022990"/>
    </source>
</evidence>
<evidence type="ECO:0000313" key="26">
    <source>
        <dbReference type="Proteomes" id="UP000515140"/>
    </source>
</evidence>
<keyword evidence="19" id="KW-0539">Nucleus</keyword>